<proteinExistence type="predicted"/>
<sequence length="91" mass="10612">MMISISEYYETSAIALAMNKKTFINNRYFGLFMDISGHDLDRDVLAFIFKLDNNQIISIPAYDHSINFVYEFEDGQKSYLNPLLHCLFVSE</sequence>
<dbReference type="AlphaFoldDB" id="A0A085AB55"/>
<accession>A0A085AB55</accession>
<evidence type="ECO:0000313" key="2">
    <source>
        <dbReference type="Proteomes" id="UP000028630"/>
    </source>
</evidence>
<name>A0A085AB55_9ENTR</name>
<dbReference type="RefSeq" id="WP_038155913.1">
    <property type="nucleotide sequence ID" value="NZ_JMTB01000062.1"/>
</dbReference>
<comment type="caution">
    <text evidence="1">The sequence shown here is derived from an EMBL/GenBank/DDBJ whole genome shotgun (WGS) entry which is preliminary data.</text>
</comment>
<keyword evidence="2" id="KW-1185">Reference proteome</keyword>
<organism evidence="1 2">
    <name type="scientific">Trabulsiella guamensis ATCC 49490</name>
    <dbReference type="NCBI Taxonomy" id="1005994"/>
    <lineage>
        <taxon>Bacteria</taxon>
        <taxon>Pseudomonadati</taxon>
        <taxon>Pseudomonadota</taxon>
        <taxon>Gammaproteobacteria</taxon>
        <taxon>Enterobacterales</taxon>
        <taxon>Enterobacteriaceae</taxon>
        <taxon>Trabulsiella</taxon>
    </lineage>
</organism>
<dbReference type="OrthoDB" id="6624660at2"/>
<gene>
    <name evidence="1" type="ORF">GTGU_01834</name>
</gene>
<dbReference type="Proteomes" id="UP000028630">
    <property type="component" value="Unassembled WGS sequence"/>
</dbReference>
<evidence type="ECO:0000313" key="1">
    <source>
        <dbReference type="EMBL" id="KFC07450.1"/>
    </source>
</evidence>
<reference evidence="2" key="1">
    <citation type="submission" date="2014-05" db="EMBL/GenBank/DDBJ databases">
        <title>ATOL: Assembling a taxonomically balanced genome-scale reconstruction of the evolutionary history of the Enterobacteriaceae.</title>
        <authorList>
            <person name="Plunkett G. III"/>
            <person name="Neeno-Eckwall E.C."/>
            <person name="Glasner J.D."/>
            <person name="Perna N.T."/>
        </authorList>
    </citation>
    <scope>NUCLEOTIDE SEQUENCE [LARGE SCALE GENOMIC DNA]</scope>
    <source>
        <strain evidence="2">ATCC 49490</strain>
    </source>
</reference>
<dbReference type="EMBL" id="JMTB01000062">
    <property type="protein sequence ID" value="KFC07450.1"/>
    <property type="molecule type" value="Genomic_DNA"/>
</dbReference>
<protein>
    <submittedName>
        <fullName evidence="1">Uncharacterized protein</fullName>
    </submittedName>
</protein>